<dbReference type="GO" id="GO:0000981">
    <property type="term" value="F:DNA-binding transcription factor activity, RNA polymerase II-specific"/>
    <property type="evidence" value="ECO:0007669"/>
    <property type="project" value="InterPro"/>
</dbReference>
<keyword evidence="5" id="KW-0539">Nucleus</keyword>
<evidence type="ECO:0000313" key="8">
    <source>
        <dbReference type="EMBL" id="KDN46467.1"/>
    </source>
</evidence>
<evidence type="ECO:0000256" key="1">
    <source>
        <dbReference type="ARBA" id="ARBA00004123"/>
    </source>
</evidence>
<dbReference type="RefSeq" id="XP_013243556.1">
    <property type="nucleotide sequence ID" value="XM_013388102.1"/>
</dbReference>
<dbReference type="SUPFAM" id="SSF57701">
    <property type="entry name" value="Zn2/Cys6 DNA-binding domain"/>
    <property type="match status" value="1"/>
</dbReference>
<evidence type="ECO:0000259" key="7">
    <source>
        <dbReference type="PROSITE" id="PS50048"/>
    </source>
</evidence>
<reference evidence="8 9" key="1">
    <citation type="submission" date="2014-05" db="EMBL/GenBank/DDBJ databases">
        <title>Draft genome sequence of a rare smut relative, Tilletiaria anomala UBC 951.</title>
        <authorList>
            <consortium name="DOE Joint Genome Institute"/>
            <person name="Toome M."/>
            <person name="Kuo A."/>
            <person name="Henrissat B."/>
            <person name="Lipzen A."/>
            <person name="Tritt A."/>
            <person name="Yoshinaga Y."/>
            <person name="Zane M."/>
            <person name="Barry K."/>
            <person name="Grigoriev I.V."/>
            <person name="Spatafora J.W."/>
            <person name="Aimea M.C."/>
        </authorList>
    </citation>
    <scope>NUCLEOTIDE SEQUENCE [LARGE SCALE GENOMIC DNA]</scope>
    <source>
        <strain evidence="8 9">UBC 951</strain>
    </source>
</reference>
<feature type="region of interest" description="Disordered" evidence="6">
    <location>
        <begin position="450"/>
        <end position="471"/>
    </location>
</feature>
<evidence type="ECO:0000256" key="5">
    <source>
        <dbReference type="ARBA" id="ARBA00023242"/>
    </source>
</evidence>
<evidence type="ECO:0000313" key="9">
    <source>
        <dbReference type="Proteomes" id="UP000027361"/>
    </source>
</evidence>
<keyword evidence="9" id="KW-1185">Reference proteome</keyword>
<dbReference type="EMBL" id="JMSN01000035">
    <property type="protein sequence ID" value="KDN46467.1"/>
    <property type="molecule type" value="Genomic_DNA"/>
</dbReference>
<accession>A0A066VXN0</accession>
<keyword evidence="4" id="KW-0804">Transcription</keyword>
<dbReference type="PANTHER" id="PTHR31845">
    <property type="entry name" value="FINGER DOMAIN PROTEIN, PUTATIVE-RELATED"/>
    <property type="match status" value="1"/>
</dbReference>
<dbReference type="Proteomes" id="UP000027361">
    <property type="component" value="Unassembled WGS sequence"/>
</dbReference>
<sequence length="998" mass="107458">MAEPLRWGHAAEDEDGLQAFEVSHDADANLGYDALARPGQSGSSVDALYAGVKRHADANANEADDSAASQAKRLRSLAMLNWLPRGGKKNSVRDTYARVSCEACRKKKSRCVLQEGIVPSPEPLIGDERCGRCVKLNLVCVVWAESRRKDLEALAKDGIDVSATGTGRAHYLDVLKRAHGPEDPVARGNSRDRGSAGGSCNAACAVGVGGSTAPQPQWPPPMRSHAVPSTAVDGALARRTPARSLEAANEVSIRTSAAVADQDANEEARALYPAGTLQVFRPFDDDGGAFAANSLGHAPPPPPPPAPGAPDSDPAPGVSVNGTAALPREPTILARAASLLGNPYSLFSQFCYQQPGFASNLQGRKSVGGIGSGQVQLDLLALVDDELHANFKSALQPYLLFVPHLFSVTHVRSKVAENPTPSARLLLATLYYLAMRSSLSSRNMLLSQAQGVPSHRAPTVRTKAAAKETETPSFEHRMLTLQNHLRVIIRTNAEDVLLSFNAGRDDYAVHALELLACYHPLALERVSGTTPDHAYENVPTLGEELISAAKMTATRLRYKARSTASVSLVYWTLSLGSENAFLGMESSKFLGISSEDMEEDSGALEQFFNSRPSSQAEASPVRVTRGAQAKARAKAYEATDSTMPIVSFKQNLRIAGRIALAGRLEIIGLQNKAIQDVRQLQIQFNNPTQPLQELSREVHRVMDDMLERIDKARERTMSELRDHGANIEDPDRIFQYSARSLLVALQLEALQAALTLTGVCASIALRVDLTGAVHSSSMSVLAKAKRADAALSAMLSRVGALRGKQLYHMLALIPHLMESSAIEAVPIPQICAATVSAAKVAMEEVAAKILGWKHKPDDMDTLISLLNEAAAKLAGFDGLSASGRKQMYTFGIQEGDLRVTSSAVVLSFSRALKQWRNRLLDDLLPMKPPVAQHMPPQHALQPPQHLPDQQHLAWGEAMGIPPQIPADPLFAADGRDPLLESLFSDEPDWAAIFHALQA</sequence>
<feature type="compositionally biased region" description="Pro residues" evidence="6">
    <location>
        <begin position="298"/>
        <end position="308"/>
    </location>
</feature>
<comment type="subcellular location">
    <subcellularLocation>
        <location evidence="1">Nucleus</location>
    </subcellularLocation>
</comment>
<protein>
    <recommendedName>
        <fullName evidence="7">Zn(2)-C6 fungal-type domain-containing protein</fullName>
    </recommendedName>
</protein>
<name>A0A066VXN0_TILAU</name>
<dbReference type="PANTHER" id="PTHR31845:SF17">
    <property type="entry name" value="ZN(II)2CYS6 TRANSCRIPTION FACTOR (EUROFUNG)"/>
    <property type="match status" value="1"/>
</dbReference>
<dbReference type="GO" id="GO:0008270">
    <property type="term" value="F:zinc ion binding"/>
    <property type="evidence" value="ECO:0007669"/>
    <property type="project" value="InterPro"/>
</dbReference>
<dbReference type="InterPro" id="IPR051089">
    <property type="entry name" value="prtT"/>
</dbReference>
<feature type="domain" description="Zn(2)-C6 fungal-type" evidence="7">
    <location>
        <begin position="100"/>
        <end position="142"/>
    </location>
</feature>
<proteinExistence type="predicted"/>
<dbReference type="AlphaFoldDB" id="A0A066VXN0"/>
<dbReference type="Pfam" id="PF00172">
    <property type="entry name" value="Zn_clus"/>
    <property type="match status" value="1"/>
</dbReference>
<feature type="region of interest" description="Disordered" evidence="6">
    <location>
        <begin position="288"/>
        <end position="323"/>
    </location>
</feature>
<dbReference type="OrthoDB" id="3434319at2759"/>
<dbReference type="InterPro" id="IPR001138">
    <property type="entry name" value="Zn2Cys6_DnaBD"/>
</dbReference>
<dbReference type="InParanoid" id="A0A066VXN0"/>
<dbReference type="GO" id="GO:0005634">
    <property type="term" value="C:nucleus"/>
    <property type="evidence" value="ECO:0007669"/>
    <property type="project" value="UniProtKB-SubCell"/>
</dbReference>
<dbReference type="SMART" id="SM00066">
    <property type="entry name" value="GAL4"/>
    <property type="match status" value="1"/>
</dbReference>
<gene>
    <name evidence="8" type="ORF">K437DRAFT_294299</name>
</gene>
<dbReference type="PROSITE" id="PS50048">
    <property type="entry name" value="ZN2_CY6_FUNGAL_2"/>
    <property type="match status" value="1"/>
</dbReference>
<evidence type="ECO:0000256" key="3">
    <source>
        <dbReference type="ARBA" id="ARBA00023125"/>
    </source>
</evidence>
<evidence type="ECO:0000256" key="4">
    <source>
        <dbReference type="ARBA" id="ARBA00023163"/>
    </source>
</evidence>
<dbReference type="STRING" id="1037660.A0A066VXN0"/>
<dbReference type="GO" id="GO:0000976">
    <property type="term" value="F:transcription cis-regulatory region binding"/>
    <property type="evidence" value="ECO:0007669"/>
    <property type="project" value="TreeGrafter"/>
</dbReference>
<organism evidence="8 9">
    <name type="scientific">Tilletiaria anomala (strain ATCC 24038 / CBS 436.72 / UBC 951)</name>
    <dbReference type="NCBI Taxonomy" id="1037660"/>
    <lineage>
        <taxon>Eukaryota</taxon>
        <taxon>Fungi</taxon>
        <taxon>Dikarya</taxon>
        <taxon>Basidiomycota</taxon>
        <taxon>Ustilaginomycotina</taxon>
        <taxon>Exobasidiomycetes</taxon>
        <taxon>Georgefischeriales</taxon>
        <taxon>Tilletiariaceae</taxon>
        <taxon>Tilletiaria</taxon>
    </lineage>
</organism>
<evidence type="ECO:0000256" key="6">
    <source>
        <dbReference type="SAM" id="MobiDB-lite"/>
    </source>
</evidence>
<comment type="caution">
    <text evidence="8">The sequence shown here is derived from an EMBL/GenBank/DDBJ whole genome shotgun (WGS) entry which is preliminary data.</text>
</comment>
<keyword evidence="3" id="KW-0238">DNA-binding</keyword>
<dbReference type="InterPro" id="IPR036864">
    <property type="entry name" value="Zn2-C6_fun-type_DNA-bd_sf"/>
</dbReference>
<dbReference type="Gene3D" id="4.10.240.10">
    <property type="entry name" value="Zn(2)-C6 fungal-type DNA-binding domain"/>
    <property type="match status" value="1"/>
</dbReference>
<dbReference type="GeneID" id="25267202"/>
<evidence type="ECO:0000256" key="2">
    <source>
        <dbReference type="ARBA" id="ARBA00023015"/>
    </source>
</evidence>
<dbReference type="HOGENOM" id="CLU_300192_0_0_1"/>
<dbReference type="CDD" id="cd00067">
    <property type="entry name" value="GAL4"/>
    <property type="match status" value="1"/>
</dbReference>
<keyword evidence="2" id="KW-0805">Transcription regulation</keyword>